<dbReference type="PIRSF" id="PIRSF017082">
    <property type="entry name" value="YflP"/>
    <property type="match status" value="1"/>
</dbReference>
<comment type="caution">
    <text evidence="2">The sequence shown here is derived from an EMBL/GenBank/DDBJ whole genome shotgun (WGS) entry which is preliminary data.</text>
</comment>
<dbReference type="AlphaFoldDB" id="A0A934TY08"/>
<keyword evidence="3" id="KW-1185">Reference proteome</keyword>
<evidence type="ECO:0000256" key="1">
    <source>
        <dbReference type="ARBA" id="ARBA00006987"/>
    </source>
</evidence>
<accession>A0A934TY08</accession>
<dbReference type="RefSeq" id="WP_201177740.1">
    <property type="nucleotide sequence ID" value="NZ_JAEPWM010000017.1"/>
</dbReference>
<protein>
    <submittedName>
        <fullName evidence="2">ABC transporter substrate-binding protein</fullName>
    </submittedName>
</protein>
<dbReference type="Proteomes" id="UP000630528">
    <property type="component" value="Unassembled WGS sequence"/>
</dbReference>
<dbReference type="InterPro" id="IPR005064">
    <property type="entry name" value="BUG"/>
</dbReference>
<reference evidence="2" key="2">
    <citation type="submission" date="2021-01" db="EMBL/GenBank/DDBJ databases">
        <authorList>
            <person name="Kang M."/>
        </authorList>
    </citation>
    <scope>NUCLEOTIDE SEQUENCE</scope>
    <source>
        <strain evidence="2">KACC 17527</strain>
    </source>
</reference>
<organism evidence="2 3">
    <name type="scientific">Ramlibacter ginsenosidimutans</name>
    <dbReference type="NCBI Taxonomy" id="502333"/>
    <lineage>
        <taxon>Bacteria</taxon>
        <taxon>Pseudomonadati</taxon>
        <taxon>Pseudomonadota</taxon>
        <taxon>Betaproteobacteria</taxon>
        <taxon>Burkholderiales</taxon>
        <taxon>Comamonadaceae</taxon>
        <taxon>Ramlibacter</taxon>
    </lineage>
</organism>
<dbReference type="EMBL" id="JAEPWM010000017">
    <property type="protein sequence ID" value="MBK6009271.1"/>
    <property type="molecule type" value="Genomic_DNA"/>
</dbReference>
<proteinExistence type="inferred from homology"/>
<gene>
    <name evidence="2" type="ORF">JJB11_24495</name>
</gene>
<reference evidence="2" key="1">
    <citation type="journal article" date="2012" name="J. Microbiol. Biotechnol.">
        <title>Ramlibacter ginsenosidimutans sp. nov., with ginsenoside-converting activity.</title>
        <authorList>
            <person name="Wang L."/>
            <person name="An D.S."/>
            <person name="Kim S.G."/>
            <person name="Jin F.X."/>
            <person name="Kim S.C."/>
            <person name="Lee S.T."/>
            <person name="Im W.T."/>
        </authorList>
    </citation>
    <scope>NUCLEOTIDE SEQUENCE</scope>
    <source>
        <strain evidence="2">KACC 17527</strain>
    </source>
</reference>
<dbReference type="Pfam" id="PF03401">
    <property type="entry name" value="TctC"/>
    <property type="match status" value="1"/>
</dbReference>
<comment type="similarity">
    <text evidence="1">Belongs to the UPF0065 (bug) family.</text>
</comment>
<dbReference type="PANTHER" id="PTHR42928">
    <property type="entry name" value="TRICARBOXYLATE-BINDING PROTEIN"/>
    <property type="match status" value="1"/>
</dbReference>
<evidence type="ECO:0000313" key="2">
    <source>
        <dbReference type="EMBL" id="MBK6009271.1"/>
    </source>
</evidence>
<dbReference type="PANTHER" id="PTHR42928:SF5">
    <property type="entry name" value="BLR1237 PROTEIN"/>
    <property type="match status" value="1"/>
</dbReference>
<evidence type="ECO:0000313" key="3">
    <source>
        <dbReference type="Proteomes" id="UP000630528"/>
    </source>
</evidence>
<dbReference type="InterPro" id="IPR042100">
    <property type="entry name" value="Bug_dom1"/>
</dbReference>
<sequence>MRRRSILQSLAAGAAAVCVPTLRAQDDKSVMTILVGAASSMDFTARLVAQQLQEVLGRPVVVVSKLGAGGRLALNELKRAAPDGRTLMFSTSSLFAIYPHIYTKLDYDPVADFTPIAGVSWFDLGIATGPMTGATDLKQLMAWQAKQGTGAVYGAAPGAGSSSHFVGIALAQASNLPLKPVHYKDSGVGLIDLVAARLPMLVTGTSPLVEMHKAGRIRIVAVSGEKRSPLVPEVPTLREAGMNVTIQNSAALYAPAKMPREMVDRIYNAVMPMLARTDVQEKLAGQGMVPFPMNGTQLAGWLAEERRRYEILAKESGYVPEAL</sequence>
<name>A0A934TY08_9BURK</name>
<dbReference type="Gene3D" id="3.40.190.150">
    <property type="entry name" value="Bordetella uptake gene, domain 1"/>
    <property type="match status" value="1"/>
</dbReference>
<dbReference type="Gene3D" id="3.40.190.10">
    <property type="entry name" value="Periplasmic binding protein-like II"/>
    <property type="match status" value="1"/>
</dbReference>